<reference evidence="1 2" key="1">
    <citation type="submission" date="2017-12" db="EMBL/GenBank/DDBJ databases">
        <title>Sequencing the genomes of 1000 Actinobacteria strains.</title>
        <authorList>
            <person name="Klenk H.-P."/>
        </authorList>
    </citation>
    <scope>NUCLEOTIDE SEQUENCE [LARGE SCALE GENOMIC DNA]</scope>
    <source>
        <strain evidence="1 2">DSM 12806</strain>
    </source>
</reference>
<comment type="caution">
    <text evidence="1">The sequence shown here is derived from an EMBL/GenBank/DDBJ whole genome shotgun (WGS) entry which is preliminary data.</text>
</comment>
<dbReference type="Proteomes" id="UP000233781">
    <property type="component" value="Unassembled WGS sequence"/>
</dbReference>
<evidence type="ECO:0000313" key="1">
    <source>
        <dbReference type="EMBL" id="PKW27970.1"/>
    </source>
</evidence>
<dbReference type="InterPro" id="IPR047990">
    <property type="entry name" value="DLW39-like"/>
</dbReference>
<keyword evidence="2" id="KW-1185">Reference proteome</keyword>
<dbReference type="NCBIfam" id="NF038356">
    <property type="entry name" value="actino_DLW39"/>
    <property type="match status" value="1"/>
</dbReference>
<dbReference type="AlphaFoldDB" id="A0A2N3YM85"/>
<organism evidence="1 2">
    <name type="scientific">Phycicoccus duodecadis</name>
    <dbReference type="NCBI Taxonomy" id="173053"/>
    <lineage>
        <taxon>Bacteria</taxon>
        <taxon>Bacillati</taxon>
        <taxon>Actinomycetota</taxon>
        <taxon>Actinomycetes</taxon>
        <taxon>Micrococcales</taxon>
        <taxon>Intrasporangiaceae</taxon>
        <taxon>Phycicoccus</taxon>
    </lineage>
</organism>
<sequence>MFVKKLLVLVASAAGAFAISKQIRDKKAENQLWAEATDSPRS</sequence>
<gene>
    <name evidence="1" type="ORF">ATL31_2822</name>
</gene>
<protein>
    <submittedName>
        <fullName evidence="1">Uncharacterized protein</fullName>
    </submittedName>
</protein>
<dbReference type="RefSeq" id="WP_245862486.1">
    <property type="nucleotide sequence ID" value="NZ_PJNE01000001.1"/>
</dbReference>
<proteinExistence type="predicted"/>
<evidence type="ECO:0000313" key="2">
    <source>
        <dbReference type="Proteomes" id="UP000233781"/>
    </source>
</evidence>
<accession>A0A2N3YM85</accession>
<dbReference type="EMBL" id="PJNE01000001">
    <property type="protein sequence ID" value="PKW27970.1"/>
    <property type="molecule type" value="Genomic_DNA"/>
</dbReference>
<name>A0A2N3YM85_9MICO</name>